<evidence type="ECO:0000259" key="10">
    <source>
        <dbReference type="PROSITE" id="PS51910"/>
    </source>
</evidence>
<evidence type="ECO:0000313" key="11">
    <source>
        <dbReference type="EMBL" id="EFM08774.1"/>
    </source>
</evidence>
<dbReference type="Pfam" id="PF00041">
    <property type="entry name" value="fn3"/>
    <property type="match status" value="1"/>
</dbReference>
<organism evidence="11 12">
    <name type="scientific">Paenibacillus curdlanolyticus YK9</name>
    <dbReference type="NCBI Taxonomy" id="717606"/>
    <lineage>
        <taxon>Bacteria</taxon>
        <taxon>Bacillati</taxon>
        <taxon>Bacillota</taxon>
        <taxon>Bacilli</taxon>
        <taxon>Bacillales</taxon>
        <taxon>Paenibacillaceae</taxon>
        <taxon>Paenibacillus</taxon>
    </lineage>
</organism>
<evidence type="ECO:0000313" key="12">
    <source>
        <dbReference type="Proteomes" id="UP000005387"/>
    </source>
</evidence>
<evidence type="ECO:0000256" key="6">
    <source>
        <dbReference type="ARBA" id="ARBA00023295"/>
    </source>
</evidence>
<dbReference type="eggNOG" id="COG2133">
    <property type="taxonomic scope" value="Bacteria"/>
</dbReference>
<dbReference type="OrthoDB" id="9775889at2"/>
<feature type="domain" description="SLH" evidence="9">
    <location>
        <begin position="1152"/>
        <end position="1212"/>
    </location>
</feature>
<dbReference type="PROSITE" id="PS01095">
    <property type="entry name" value="GH18_1"/>
    <property type="match status" value="1"/>
</dbReference>
<feature type="domain" description="GH18" evidence="10">
    <location>
        <begin position="322"/>
        <end position="708"/>
    </location>
</feature>
<keyword evidence="12" id="KW-1185">Reference proteome</keyword>
<proteinExistence type="inferred from homology"/>
<dbReference type="Proteomes" id="UP000005387">
    <property type="component" value="Unassembled WGS sequence"/>
</dbReference>
<dbReference type="PROSITE" id="PS51272">
    <property type="entry name" value="SLH"/>
    <property type="match status" value="3"/>
</dbReference>
<feature type="domain" description="SLH" evidence="9">
    <location>
        <begin position="1085"/>
        <end position="1148"/>
    </location>
</feature>
<evidence type="ECO:0000259" key="8">
    <source>
        <dbReference type="PROSITE" id="PS50853"/>
    </source>
</evidence>
<dbReference type="AlphaFoldDB" id="E0IEZ8"/>
<dbReference type="eggNOG" id="COG5492">
    <property type="taxonomic scope" value="Bacteria"/>
</dbReference>
<sequence>MKLSMIKKYALSLEVYLVFVLLVGLLAFTPPHVHAEAGGSDAGKIGPANLHIAKDDNGNDLITHNTAKIAWDLVGDASNNNDIDIWNADTNAWLTWGDRGNQTIGGLTPNTTYRIYITWYADRPSLAYKSNVLEFTTAPDTSAYPEPPLAAPSHLRTTAVTETGITLQWTGSPGANGYDFYVNGAWKQGVWDGSNTVTYSLPADVTVTGAVYTFEVAAQNLPKTSKTSNAVTIKWGELAAPRDVQAVTATRTAVSLGWAESPGATGYDIFADGALIGSSNENRYVASGLQEGHAYSFKVVAKNALWRSPDSETARVVPGADYNLVSYYTLWSASETARNFKPADVDVSQLTHLNFAFADLCWKGFGSGAAACQNDNVPLQKDYVFDGEMIVGDPTTDLPLFAEWAAIRDANPHLKLLISVGGWSWSNNFSNMARTEETRRAFANSVVDFLRAYMLDGLDIDWEYPVEGGEDDNARGPEDRDNFALMVQTVREALDAAGSEDGKYYLQTIAASQGDNFVTNAKLADSSRYLDFINIMTYDYSGSWEPFAHHNSPLYYDTKHPKDYAPRNNTLGGVLGELNGGVPHYKVQIGIPFYGKGWIGCPAAGEYQTCQSSAPFGTWENGAFDFTDIEENYLNHEGYAKQWNEASKAASLFNPANGVFLTYNDEASMMYIASLAKSLDLPGVMSWEISGDRNRTLTTRLAKDLPINGQPNADALAAPTELKAATVGSNTIEVKWHASTRATAYEVYVGKVLAGTTSGTSFTLTGLAPETNYSIEVLAVEKAGGVLRNVSMFSSVLAVKTIQPPVVPSGITFQSSVKVGLETRSVKEGERLAISLPTDAALRAIQASSSSEIPVIIDGEAKQIQIAVSKEIVAAIAAKGNDAALVIRWNDISFDIPILSLPTDKDIRITIGEPDQKTLEAWKKLLELGGYSSIASPVAFQIESKQSDGSYAEIENFNNRFLSHLFKLKASGLDQSHAAGVVYVPESNELRPVPVLFADNSDGTVSAELKRQGNSVYGIVKTSVSYTDALPVWAKKDVEAAASRLVVEADSVGLFGGSRELTRAEVASLIVRALGILPEKSATAAETAFKDVDAGSAFAADIAAAKQAGLVNGRGNGFFDPNAAVTREDFAVILAKALAYAGEKTVADSAVLDRFTDKAAVSTYAQASLAILVEQGILNGVSADKLAPQAKVTKSQATVLVMKLLRNVGLAN</sequence>
<dbReference type="InterPro" id="IPR001579">
    <property type="entry name" value="Glyco_hydro_18_chit_AS"/>
</dbReference>
<dbReference type="SMART" id="SM00636">
    <property type="entry name" value="Glyco_18"/>
    <property type="match status" value="1"/>
</dbReference>
<dbReference type="EC" id="3.2.1.14" evidence="3"/>
<comment type="similarity">
    <text evidence="2">Belongs to the glycosyl hydrolase 18 family. Chitinase class II subfamily.</text>
</comment>
<dbReference type="SMART" id="SM00060">
    <property type="entry name" value="FN3"/>
    <property type="match status" value="4"/>
</dbReference>
<dbReference type="SUPFAM" id="SSF49265">
    <property type="entry name" value="Fibronectin type III"/>
    <property type="match status" value="3"/>
</dbReference>
<dbReference type="PANTHER" id="PTHR11177:SF317">
    <property type="entry name" value="CHITINASE 12-RELATED"/>
    <property type="match status" value="1"/>
</dbReference>
<dbReference type="Gene3D" id="3.10.50.10">
    <property type="match status" value="1"/>
</dbReference>
<dbReference type="eggNOG" id="COG3325">
    <property type="taxonomic scope" value="Bacteria"/>
</dbReference>
<dbReference type="InterPro" id="IPR029070">
    <property type="entry name" value="Chitinase_insertion_sf"/>
</dbReference>
<dbReference type="InterPro" id="IPR050314">
    <property type="entry name" value="Glycosyl_Hydrlase_18"/>
</dbReference>
<dbReference type="SUPFAM" id="SSF51445">
    <property type="entry name" value="(Trans)glycosidases"/>
    <property type="match status" value="1"/>
</dbReference>
<comment type="catalytic activity">
    <reaction evidence="1">
        <text>Random endo-hydrolysis of N-acetyl-beta-D-glucosaminide (1-&gt;4)-beta-linkages in chitin and chitodextrins.</text>
        <dbReference type="EC" id="3.2.1.14"/>
    </reaction>
</comment>
<dbReference type="PROSITE" id="PS50853">
    <property type="entry name" value="FN3"/>
    <property type="match status" value="3"/>
</dbReference>
<dbReference type="SUPFAM" id="SSF54556">
    <property type="entry name" value="Chitinase insertion domain"/>
    <property type="match status" value="1"/>
</dbReference>
<keyword evidence="5" id="KW-0624">Polysaccharide degradation</keyword>
<dbReference type="Pfam" id="PF00395">
    <property type="entry name" value="SLH"/>
    <property type="match status" value="3"/>
</dbReference>
<feature type="domain" description="SLH" evidence="9">
    <location>
        <begin position="1021"/>
        <end position="1084"/>
    </location>
</feature>
<evidence type="ECO:0000256" key="7">
    <source>
        <dbReference type="RuleBase" id="RU000489"/>
    </source>
</evidence>
<name>E0IEZ8_9BACL</name>
<dbReference type="Gene3D" id="3.20.20.80">
    <property type="entry name" value="Glycosidases"/>
    <property type="match status" value="1"/>
</dbReference>
<evidence type="ECO:0000256" key="3">
    <source>
        <dbReference type="ARBA" id="ARBA00012729"/>
    </source>
</evidence>
<evidence type="ECO:0000256" key="5">
    <source>
        <dbReference type="ARBA" id="ARBA00023024"/>
    </source>
</evidence>
<evidence type="ECO:0000256" key="2">
    <source>
        <dbReference type="ARBA" id="ARBA00009121"/>
    </source>
</evidence>
<dbReference type="PANTHER" id="PTHR11177">
    <property type="entry name" value="CHITINASE"/>
    <property type="match status" value="1"/>
</dbReference>
<evidence type="ECO:0000256" key="1">
    <source>
        <dbReference type="ARBA" id="ARBA00000822"/>
    </source>
</evidence>
<feature type="domain" description="Fibronectin type-III" evidence="8">
    <location>
        <begin position="718"/>
        <end position="804"/>
    </location>
</feature>
<dbReference type="GO" id="GO:0008843">
    <property type="term" value="F:endochitinase activity"/>
    <property type="evidence" value="ECO:0007669"/>
    <property type="project" value="UniProtKB-EC"/>
</dbReference>
<dbReference type="CDD" id="cd00063">
    <property type="entry name" value="FN3"/>
    <property type="match status" value="3"/>
</dbReference>
<dbReference type="Gene3D" id="2.60.40.10">
    <property type="entry name" value="Immunoglobulins"/>
    <property type="match status" value="3"/>
</dbReference>
<dbReference type="InterPro" id="IPR001223">
    <property type="entry name" value="Glyco_hydro18_cat"/>
</dbReference>
<dbReference type="GO" id="GO:0008061">
    <property type="term" value="F:chitin binding"/>
    <property type="evidence" value="ECO:0007669"/>
    <property type="project" value="InterPro"/>
</dbReference>
<keyword evidence="6 7" id="KW-0326">Glycosidase</keyword>
<accession>E0IEZ8</accession>
<dbReference type="InterPro" id="IPR011583">
    <property type="entry name" value="Chitinase_II/V-like_cat"/>
</dbReference>
<protein>
    <recommendedName>
        <fullName evidence="3">chitinase</fullName>
        <ecNumber evidence="3">3.2.1.14</ecNumber>
    </recommendedName>
</protein>
<keyword evidence="5" id="KW-0119">Carbohydrate metabolism</keyword>
<dbReference type="PROSITE" id="PS51910">
    <property type="entry name" value="GH18_2"/>
    <property type="match status" value="1"/>
</dbReference>
<feature type="domain" description="Fibronectin type-III" evidence="8">
    <location>
        <begin position="240"/>
        <end position="321"/>
    </location>
</feature>
<reference evidence="11 12" key="1">
    <citation type="submission" date="2010-07" db="EMBL/GenBank/DDBJ databases">
        <title>The draft genome of Paenibacillus curdlanolyticus YK9.</title>
        <authorList>
            <consortium name="US DOE Joint Genome Institute (JGI-PGF)"/>
            <person name="Lucas S."/>
            <person name="Copeland A."/>
            <person name="Lapidus A."/>
            <person name="Cheng J.-F."/>
            <person name="Bruce D."/>
            <person name="Goodwin L."/>
            <person name="Pitluck S."/>
            <person name="Land M.L."/>
            <person name="Hauser L."/>
            <person name="Chang Y.-J."/>
            <person name="Jeffries C."/>
            <person name="Anderson I.J."/>
            <person name="Johnson E."/>
            <person name="Loganathan U."/>
            <person name="Mulhopadhyay B."/>
            <person name="Kyrpides N."/>
            <person name="Woyke T.J."/>
        </authorList>
    </citation>
    <scope>NUCLEOTIDE SEQUENCE [LARGE SCALE GENOMIC DNA]</scope>
    <source>
        <strain evidence="11 12">YK9</strain>
    </source>
</reference>
<dbReference type="GO" id="GO:0005975">
    <property type="term" value="P:carbohydrate metabolic process"/>
    <property type="evidence" value="ECO:0007669"/>
    <property type="project" value="InterPro"/>
</dbReference>
<evidence type="ECO:0000259" key="9">
    <source>
        <dbReference type="PROSITE" id="PS51272"/>
    </source>
</evidence>
<gene>
    <name evidence="11" type="ORF">PaecuDRAFT_4239</name>
</gene>
<evidence type="ECO:0000256" key="4">
    <source>
        <dbReference type="ARBA" id="ARBA00022801"/>
    </source>
</evidence>
<dbReference type="InterPro" id="IPR036116">
    <property type="entry name" value="FN3_sf"/>
</dbReference>
<dbReference type="Pfam" id="PF00704">
    <property type="entry name" value="Glyco_hydro_18"/>
    <property type="match status" value="1"/>
</dbReference>
<keyword evidence="5" id="KW-0146">Chitin degradation</keyword>
<dbReference type="RefSeq" id="WP_006040222.1">
    <property type="nucleotide sequence ID" value="NZ_AEDD01000013.1"/>
</dbReference>
<dbReference type="InterPro" id="IPR001119">
    <property type="entry name" value="SLH_dom"/>
</dbReference>
<dbReference type="InterPro" id="IPR017853">
    <property type="entry name" value="GH"/>
</dbReference>
<keyword evidence="4 7" id="KW-0378">Hydrolase</keyword>
<dbReference type="EMBL" id="AEDD01000013">
    <property type="protein sequence ID" value="EFM08774.1"/>
    <property type="molecule type" value="Genomic_DNA"/>
</dbReference>
<dbReference type="InterPro" id="IPR013783">
    <property type="entry name" value="Ig-like_fold"/>
</dbReference>
<dbReference type="STRING" id="717606.PaecuDRAFT_4239"/>
<dbReference type="CDD" id="cd06548">
    <property type="entry name" value="GH18_chitinase"/>
    <property type="match status" value="1"/>
</dbReference>
<feature type="domain" description="Fibronectin type-III" evidence="8">
    <location>
        <begin position="151"/>
        <end position="238"/>
    </location>
</feature>
<dbReference type="GO" id="GO:0006032">
    <property type="term" value="P:chitin catabolic process"/>
    <property type="evidence" value="ECO:0007669"/>
    <property type="project" value="UniProtKB-KW"/>
</dbReference>
<dbReference type="InterPro" id="IPR003961">
    <property type="entry name" value="FN3_dom"/>
</dbReference>